<dbReference type="InterPro" id="IPR011711">
    <property type="entry name" value="GntR_C"/>
</dbReference>
<dbReference type="RefSeq" id="WP_083047057.1">
    <property type="nucleotide sequence ID" value="NZ_MWQY01000001.1"/>
</dbReference>
<dbReference type="Pfam" id="PF07729">
    <property type="entry name" value="FCD"/>
    <property type="match status" value="1"/>
</dbReference>
<keyword evidence="4" id="KW-0175">Coiled coil</keyword>
<dbReference type="GO" id="GO:0003700">
    <property type="term" value="F:DNA-binding transcription factor activity"/>
    <property type="evidence" value="ECO:0007669"/>
    <property type="project" value="InterPro"/>
</dbReference>
<comment type="caution">
    <text evidence="6">The sequence shown here is derived from an EMBL/GenBank/DDBJ whole genome shotgun (WGS) entry which is preliminary data.</text>
</comment>
<dbReference type="InterPro" id="IPR008920">
    <property type="entry name" value="TF_FadR/GntR_C"/>
</dbReference>
<dbReference type="EMBL" id="MWQY01000001">
    <property type="protein sequence ID" value="ORC38180.1"/>
    <property type="molecule type" value="Genomic_DNA"/>
</dbReference>
<dbReference type="Pfam" id="PF00392">
    <property type="entry name" value="GntR"/>
    <property type="match status" value="1"/>
</dbReference>
<dbReference type="AlphaFoldDB" id="A0A1Y1S2I8"/>
<dbReference type="STRING" id="1963862.B4O97_00015"/>
<proteinExistence type="predicted"/>
<dbReference type="GO" id="GO:0003677">
    <property type="term" value="F:DNA binding"/>
    <property type="evidence" value="ECO:0007669"/>
    <property type="project" value="UniProtKB-KW"/>
</dbReference>
<dbReference type="InterPro" id="IPR000524">
    <property type="entry name" value="Tscrpt_reg_HTH_GntR"/>
</dbReference>
<dbReference type="CDD" id="cd07377">
    <property type="entry name" value="WHTH_GntR"/>
    <property type="match status" value="1"/>
</dbReference>
<evidence type="ECO:0000256" key="2">
    <source>
        <dbReference type="ARBA" id="ARBA00023125"/>
    </source>
</evidence>
<dbReference type="InterPro" id="IPR036390">
    <property type="entry name" value="WH_DNA-bd_sf"/>
</dbReference>
<protein>
    <recommendedName>
        <fullName evidence="5">HTH gntR-type domain-containing protein</fullName>
    </recommendedName>
</protein>
<dbReference type="SMART" id="SM00895">
    <property type="entry name" value="FCD"/>
    <property type="match status" value="1"/>
</dbReference>
<dbReference type="InterPro" id="IPR036388">
    <property type="entry name" value="WH-like_DNA-bd_sf"/>
</dbReference>
<reference evidence="6 7" key="1">
    <citation type="submission" date="2017-03" db="EMBL/GenBank/DDBJ databases">
        <title>Draft Genome sequence of Marispirochaeta sp. strain JC444.</title>
        <authorList>
            <person name="Shivani Y."/>
            <person name="Subhash Y."/>
            <person name="Sasikala C."/>
            <person name="Ramana C."/>
        </authorList>
    </citation>
    <scope>NUCLEOTIDE SEQUENCE [LARGE SCALE GENOMIC DNA]</scope>
    <source>
        <strain evidence="6 7">JC444</strain>
    </source>
</reference>
<dbReference type="Proteomes" id="UP000192343">
    <property type="component" value="Unassembled WGS sequence"/>
</dbReference>
<organism evidence="6 7">
    <name type="scientific">Marispirochaeta aestuarii</name>
    <dbReference type="NCBI Taxonomy" id="1963862"/>
    <lineage>
        <taxon>Bacteria</taxon>
        <taxon>Pseudomonadati</taxon>
        <taxon>Spirochaetota</taxon>
        <taxon>Spirochaetia</taxon>
        <taxon>Spirochaetales</taxon>
        <taxon>Spirochaetaceae</taxon>
        <taxon>Marispirochaeta</taxon>
    </lineage>
</organism>
<dbReference type="OrthoDB" id="368823at2"/>
<accession>A0A1Y1S2I8</accession>
<keyword evidence="7" id="KW-1185">Reference proteome</keyword>
<keyword evidence="2" id="KW-0238">DNA-binding</keyword>
<sequence>MEKQDTALTAVNDQFRSLSETVYSKIREAILARELEPGERLSERMLVDKLGVSSTTVKRALQQLQAEGLVEIQPRKGTYVVESFPAMEENTVMRASLEGLAARFAASKATDEDLQEMREQIVEMRRRTEKDTQQNISEANARFHSLVHRASYNPYVGRLIDVLRNFDRDLRHQALSDHEEAVRGLKDHISVFEAIEARDGDLAEERMRRHILRTLEFVKTGMKKGGKKF</sequence>
<dbReference type="PROSITE" id="PS50949">
    <property type="entry name" value="HTH_GNTR"/>
    <property type="match status" value="1"/>
</dbReference>
<evidence type="ECO:0000313" key="6">
    <source>
        <dbReference type="EMBL" id="ORC38180.1"/>
    </source>
</evidence>
<dbReference type="SUPFAM" id="SSF48008">
    <property type="entry name" value="GntR ligand-binding domain-like"/>
    <property type="match status" value="1"/>
</dbReference>
<evidence type="ECO:0000256" key="3">
    <source>
        <dbReference type="ARBA" id="ARBA00023163"/>
    </source>
</evidence>
<feature type="domain" description="HTH gntR-type" evidence="5">
    <location>
        <begin position="16"/>
        <end position="83"/>
    </location>
</feature>
<dbReference type="PANTHER" id="PTHR43537:SF24">
    <property type="entry name" value="GLUCONATE OPERON TRANSCRIPTIONAL REPRESSOR"/>
    <property type="match status" value="1"/>
</dbReference>
<keyword evidence="3" id="KW-0804">Transcription</keyword>
<keyword evidence="1" id="KW-0805">Transcription regulation</keyword>
<dbReference type="SMART" id="SM00345">
    <property type="entry name" value="HTH_GNTR"/>
    <property type="match status" value="1"/>
</dbReference>
<evidence type="ECO:0000256" key="4">
    <source>
        <dbReference type="SAM" id="Coils"/>
    </source>
</evidence>
<dbReference type="PRINTS" id="PR00035">
    <property type="entry name" value="HTHGNTR"/>
</dbReference>
<gene>
    <name evidence="6" type="ORF">B4O97_00015</name>
</gene>
<dbReference type="SUPFAM" id="SSF46785">
    <property type="entry name" value="Winged helix' DNA-binding domain"/>
    <property type="match status" value="1"/>
</dbReference>
<dbReference type="PANTHER" id="PTHR43537">
    <property type="entry name" value="TRANSCRIPTIONAL REGULATOR, GNTR FAMILY"/>
    <property type="match status" value="1"/>
</dbReference>
<evidence type="ECO:0000256" key="1">
    <source>
        <dbReference type="ARBA" id="ARBA00023015"/>
    </source>
</evidence>
<evidence type="ECO:0000313" key="7">
    <source>
        <dbReference type="Proteomes" id="UP000192343"/>
    </source>
</evidence>
<dbReference type="Gene3D" id="1.20.120.530">
    <property type="entry name" value="GntR ligand-binding domain-like"/>
    <property type="match status" value="1"/>
</dbReference>
<dbReference type="Gene3D" id="1.10.10.10">
    <property type="entry name" value="Winged helix-like DNA-binding domain superfamily/Winged helix DNA-binding domain"/>
    <property type="match status" value="1"/>
</dbReference>
<name>A0A1Y1S2I8_9SPIO</name>
<feature type="coiled-coil region" evidence="4">
    <location>
        <begin position="107"/>
        <end position="134"/>
    </location>
</feature>
<evidence type="ECO:0000259" key="5">
    <source>
        <dbReference type="PROSITE" id="PS50949"/>
    </source>
</evidence>